<accession>A0A5B7H2I7</accession>
<sequence length="230" mass="24455">MCWWSPRAGGDVMREIGDSGRCNGGPAAPREHGGGVGGGAGDGGGGQQLGSEDPEETTPLTLLAADPPDKDLTDINSLLDDIHKLGGRGDSIPLRSLTPGPDREPSSRRHTPVSQPRASHSRKPSSSSSEEIIEVEPRAAAQRGGGDWGNECVAASAGWQSGWQLGLEIPEPCLPHRFDQIAGSGGNFVSEVEGKFDTVGLRSRQCEVVMERRRRQQRSKEMGEEGGKKR</sequence>
<feature type="region of interest" description="Disordered" evidence="1">
    <location>
        <begin position="1"/>
        <end position="150"/>
    </location>
</feature>
<reference evidence="2 3" key="1">
    <citation type="submission" date="2019-05" db="EMBL/GenBank/DDBJ databases">
        <title>Another draft genome of Portunus trituberculatus and its Hox gene families provides insights of decapod evolution.</title>
        <authorList>
            <person name="Jeong J.-H."/>
            <person name="Song I."/>
            <person name="Kim S."/>
            <person name="Choi T."/>
            <person name="Kim D."/>
            <person name="Ryu S."/>
            <person name="Kim W."/>
        </authorList>
    </citation>
    <scope>NUCLEOTIDE SEQUENCE [LARGE SCALE GENOMIC DNA]</scope>
    <source>
        <tissue evidence="2">Muscle</tissue>
    </source>
</reference>
<organism evidence="2 3">
    <name type="scientific">Portunus trituberculatus</name>
    <name type="common">Swimming crab</name>
    <name type="synonym">Neptunus trituberculatus</name>
    <dbReference type="NCBI Taxonomy" id="210409"/>
    <lineage>
        <taxon>Eukaryota</taxon>
        <taxon>Metazoa</taxon>
        <taxon>Ecdysozoa</taxon>
        <taxon>Arthropoda</taxon>
        <taxon>Crustacea</taxon>
        <taxon>Multicrustacea</taxon>
        <taxon>Malacostraca</taxon>
        <taxon>Eumalacostraca</taxon>
        <taxon>Eucarida</taxon>
        <taxon>Decapoda</taxon>
        <taxon>Pleocyemata</taxon>
        <taxon>Brachyura</taxon>
        <taxon>Eubrachyura</taxon>
        <taxon>Portunoidea</taxon>
        <taxon>Portunidae</taxon>
        <taxon>Portuninae</taxon>
        <taxon>Portunus</taxon>
    </lineage>
</organism>
<protein>
    <submittedName>
        <fullName evidence="2">Uncharacterized protein</fullName>
    </submittedName>
</protein>
<feature type="compositionally biased region" description="Gly residues" evidence="1">
    <location>
        <begin position="34"/>
        <end position="48"/>
    </location>
</feature>
<proteinExistence type="predicted"/>
<feature type="compositionally biased region" description="Basic and acidic residues" evidence="1">
    <location>
        <begin position="218"/>
        <end position="230"/>
    </location>
</feature>
<gene>
    <name evidence="2" type="ORF">E2C01_057972</name>
</gene>
<evidence type="ECO:0000313" key="3">
    <source>
        <dbReference type="Proteomes" id="UP000324222"/>
    </source>
</evidence>
<dbReference type="EMBL" id="VSRR010021363">
    <property type="protein sequence ID" value="MPC63865.1"/>
    <property type="molecule type" value="Genomic_DNA"/>
</dbReference>
<evidence type="ECO:0000256" key="1">
    <source>
        <dbReference type="SAM" id="MobiDB-lite"/>
    </source>
</evidence>
<evidence type="ECO:0000313" key="2">
    <source>
        <dbReference type="EMBL" id="MPC63865.1"/>
    </source>
</evidence>
<feature type="region of interest" description="Disordered" evidence="1">
    <location>
        <begin position="210"/>
        <end position="230"/>
    </location>
</feature>
<dbReference type="OrthoDB" id="6366157at2759"/>
<keyword evidence="3" id="KW-1185">Reference proteome</keyword>
<name>A0A5B7H2I7_PORTR</name>
<comment type="caution">
    <text evidence="2">The sequence shown here is derived from an EMBL/GenBank/DDBJ whole genome shotgun (WGS) entry which is preliminary data.</text>
</comment>
<dbReference type="Proteomes" id="UP000324222">
    <property type="component" value="Unassembled WGS sequence"/>
</dbReference>
<dbReference type="AlphaFoldDB" id="A0A5B7H2I7"/>